<keyword evidence="2" id="KW-0378">Hydrolase</keyword>
<feature type="region of interest" description="Disordered" evidence="5">
    <location>
        <begin position="455"/>
        <end position="482"/>
    </location>
</feature>
<reference evidence="6 7" key="1">
    <citation type="submission" date="2024-02" db="EMBL/GenBank/DDBJ databases">
        <authorList>
            <person name="Vignale AGUSTIN F."/>
            <person name="Sosa J E."/>
            <person name="Modenutti C."/>
        </authorList>
    </citation>
    <scope>NUCLEOTIDE SEQUENCE [LARGE SCALE GENOMIC DNA]</scope>
</reference>
<evidence type="ECO:0000256" key="3">
    <source>
        <dbReference type="ARBA" id="ARBA00022806"/>
    </source>
</evidence>
<protein>
    <submittedName>
        <fullName evidence="6">Uncharacterized protein</fullName>
    </submittedName>
</protein>
<sequence>MKASRTEEQQCSLKFQDRSPPIHSYLFGSDFVSVDAIGRVLIVSVPLVPLKEFCDSKGTSASSTLLLGCLKQDSFHSRALPEKCKETTMGGNYVSTSQERTETKNLPTPGLCNPGAQQEETLAGAERIIQTPVPQGNLPSEGDSNGGMPNVVENKSTMLLAEEVSNDFRDIELSPRLTNFIKSGIVPESPIVDSEISKGKGRDEFMVSDLVSPLKLDTGLSLKTSVSKHNGKVANERSARRRDFQASSDNIEIRPHVPNVNNSPPRGCMLAVQDVEEIHIPLANLSNNYSSKDWRLSSGGNSEGVEQKRKFKRLRKFGNLHKRPPKVGEEQNIDPTATLTSCANASHVAVEHRRGEKKLVKDARVFIEEEAEVSSEVSISDDERDELDNNSYEDSFIDDTIDPTSASSQANASRSDMMAVYRHSLLTQSPVDRLANIFTDSPDSVVCKTRIYESGSSSGTTNHSLQSHQFGVGSSDRNSSSFQLNPERVTLEAMPNTSSIPLSVPKEKESKIESRKRKLSFYQTASIPAVNLEQEFRFHSEAAGIDSFFQGQVERTEANVNVLDDDQFYGGIDLDAVEEQAAKLLRVKSELSMNIKIMNSEPIPQSLGILGSPSFDLGI</sequence>
<evidence type="ECO:0000256" key="2">
    <source>
        <dbReference type="ARBA" id="ARBA00022801"/>
    </source>
</evidence>
<dbReference type="GO" id="GO:0004386">
    <property type="term" value="F:helicase activity"/>
    <property type="evidence" value="ECO:0007669"/>
    <property type="project" value="UniProtKB-KW"/>
</dbReference>
<dbReference type="PANTHER" id="PTHR14025">
    <property type="entry name" value="FANCONI ANEMIA GROUP M FANCM FAMILY MEMBER"/>
    <property type="match status" value="1"/>
</dbReference>
<dbReference type="GO" id="GO:0005524">
    <property type="term" value="F:ATP binding"/>
    <property type="evidence" value="ECO:0007669"/>
    <property type="project" value="UniProtKB-KW"/>
</dbReference>
<keyword evidence="4" id="KW-0067">ATP-binding</keyword>
<evidence type="ECO:0000313" key="7">
    <source>
        <dbReference type="Proteomes" id="UP001642360"/>
    </source>
</evidence>
<keyword evidence="7" id="KW-1185">Reference proteome</keyword>
<feature type="compositionally biased region" description="Polar residues" evidence="5">
    <location>
        <begin position="402"/>
        <end position="413"/>
    </location>
</feature>
<keyword evidence="1" id="KW-0547">Nucleotide-binding</keyword>
<evidence type="ECO:0000256" key="5">
    <source>
        <dbReference type="SAM" id="MobiDB-lite"/>
    </source>
</evidence>
<organism evidence="6 7">
    <name type="scientific">Ilex paraguariensis</name>
    <name type="common">yerba mate</name>
    <dbReference type="NCBI Taxonomy" id="185542"/>
    <lineage>
        <taxon>Eukaryota</taxon>
        <taxon>Viridiplantae</taxon>
        <taxon>Streptophyta</taxon>
        <taxon>Embryophyta</taxon>
        <taxon>Tracheophyta</taxon>
        <taxon>Spermatophyta</taxon>
        <taxon>Magnoliopsida</taxon>
        <taxon>eudicotyledons</taxon>
        <taxon>Gunneridae</taxon>
        <taxon>Pentapetalae</taxon>
        <taxon>asterids</taxon>
        <taxon>campanulids</taxon>
        <taxon>Aquifoliales</taxon>
        <taxon>Aquifoliaceae</taxon>
        <taxon>Ilex</taxon>
    </lineage>
</organism>
<gene>
    <name evidence="6" type="ORF">ILEXP_LOCUS31371</name>
</gene>
<dbReference type="GO" id="GO:0016787">
    <property type="term" value="F:hydrolase activity"/>
    <property type="evidence" value="ECO:0007669"/>
    <property type="project" value="UniProtKB-KW"/>
</dbReference>
<comment type="caution">
    <text evidence="6">The sequence shown here is derived from an EMBL/GenBank/DDBJ whole genome shotgun (WGS) entry which is preliminary data.</text>
</comment>
<name>A0ABC8SZG4_9AQUA</name>
<dbReference type="PANTHER" id="PTHR14025:SF20">
    <property type="entry name" value="FANCONI ANEMIA GROUP M PROTEIN"/>
    <property type="match status" value="1"/>
</dbReference>
<evidence type="ECO:0000256" key="1">
    <source>
        <dbReference type="ARBA" id="ARBA00022741"/>
    </source>
</evidence>
<dbReference type="EMBL" id="CAUOFW020003880">
    <property type="protein sequence ID" value="CAK9162500.1"/>
    <property type="molecule type" value="Genomic_DNA"/>
</dbReference>
<feature type="compositionally biased region" description="Acidic residues" evidence="5">
    <location>
        <begin position="375"/>
        <end position="388"/>
    </location>
</feature>
<feature type="compositionally biased region" description="Polar residues" evidence="5">
    <location>
        <begin position="455"/>
        <end position="469"/>
    </location>
</feature>
<evidence type="ECO:0000256" key="4">
    <source>
        <dbReference type="ARBA" id="ARBA00022840"/>
    </source>
</evidence>
<feature type="region of interest" description="Disordered" evidence="5">
    <location>
        <begin position="375"/>
        <end position="413"/>
    </location>
</feature>
<accession>A0ABC8SZG4</accession>
<evidence type="ECO:0000313" key="6">
    <source>
        <dbReference type="EMBL" id="CAK9162500.1"/>
    </source>
</evidence>
<dbReference type="Proteomes" id="UP001642360">
    <property type="component" value="Unassembled WGS sequence"/>
</dbReference>
<keyword evidence="3" id="KW-0347">Helicase</keyword>
<proteinExistence type="predicted"/>
<dbReference type="AlphaFoldDB" id="A0ABC8SZG4"/>